<protein>
    <submittedName>
        <fullName evidence="2">MEIKN protein</fullName>
    </submittedName>
</protein>
<dbReference type="GO" id="GO:0051754">
    <property type="term" value="P:meiotic sister chromatid cohesion, centromeric"/>
    <property type="evidence" value="ECO:0007669"/>
    <property type="project" value="InterPro"/>
</dbReference>
<dbReference type="PANTHER" id="PTHR38006:SF1">
    <property type="entry name" value="MEIOSIS-SPECIFIC KINETOCHORE PROTEIN"/>
    <property type="match status" value="1"/>
</dbReference>
<dbReference type="InterPro" id="IPR034545">
    <property type="entry name" value="Meikin"/>
</dbReference>
<feature type="non-terminal residue" evidence="2">
    <location>
        <position position="268"/>
    </location>
</feature>
<proteinExistence type="predicted"/>
<dbReference type="GO" id="GO:0045143">
    <property type="term" value="P:homologous chromosome segregation"/>
    <property type="evidence" value="ECO:0007669"/>
    <property type="project" value="TreeGrafter"/>
</dbReference>
<dbReference type="AlphaFoldDB" id="A0A7K4TIU9"/>
<evidence type="ECO:0000313" key="2">
    <source>
        <dbReference type="EMBL" id="NWQ98044.1"/>
    </source>
</evidence>
<comment type="caution">
    <text evidence="2">The sequence shown here is derived from an EMBL/GenBank/DDBJ whole genome shotgun (WGS) entry which is preliminary data.</text>
</comment>
<name>A0A7K4TIU9_9CHAR</name>
<feature type="non-terminal residue" evidence="2">
    <location>
        <position position="1"/>
    </location>
</feature>
<dbReference type="GO" id="GO:0016321">
    <property type="term" value="P:female meiosis chromosome segregation"/>
    <property type="evidence" value="ECO:0007669"/>
    <property type="project" value="TreeGrafter"/>
</dbReference>
<reference evidence="2 3" key="1">
    <citation type="submission" date="2019-09" db="EMBL/GenBank/DDBJ databases">
        <title>Bird 10,000 Genomes (B10K) Project - Family phase.</title>
        <authorList>
            <person name="Zhang G."/>
        </authorList>
    </citation>
    <scope>NUCLEOTIDE SEQUENCE [LARGE SCALE GENOMIC DNA]</scope>
    <source>
        <strain evidence="2">B10K-DU-001-64</strain>
        <tissue evidence="2">Muscle</tissue>
    </source>
</reference>
<dbReference type="GO" id="GO:0007060">
    <property type="term" value="P:male meiosis chromosome segregation"/>
    <property type="evidence" value="ECO:0007669"/>
    <property type="project" value="TreeGrafter"/>
</dbReference>
<evidence type="ECO:0000256" key="1">
    <source>
        <dbReference type="SAM" id="MobiDB-lite"/>
    </source>
</evidence>
<feature type="compositionally biased region" description="Basic residues" evidence="1">
    <location>
        <begin position="159"/>
        <end position="169"/>
    </location>
</feature>
<feature type="region of interest" description="Disordered" evidence="1">
    <location>
        <begin position="137"/>
        <end position="180"/>
    </location>
</feature>
<organism evidence="2 3">
    <name type="scientific">Burhinus bistriatus</name>
    <dbReference type="NCBI Taxonomy" id="240201"/>
    <lineage>
        <taxon>Eukaryota</taxon>
        <taxon>Metazoa</taxon>
        <taxon>Chordata</taxon>
        <taxon>Craniata</taxon>
        <taxon>Vertebrata</taxon>
        <taxon>Euteleostomi</taxon>
        <taxon>Archelosauria</taxon>
        <taxon>Archosauria</taxon>
        <taxon>Dinosauria</taxon>
        <taxon>Saurischia</taxon>
        <taxon>Theropoda</taxon>
        <taxon>Coelurosauria</taxon>
        <taxon>Aves</taxon>
        <taxon>Neognathae</taxon>
        <taxon>Neoaves</taxon>
        <taxon>Charadriiformes</taxon>
        <taxon>Burhinidae</taxon>
        <taxon>Burhinus</taxon>
    </lineage>
</organism>
<dbReference type="PANTHER" id="PTHR38006">
    <property type="entry name" value="MEIOSIS-SPECIFIC KINETOCHORE PROTEIN"/>
    <property type="match status" value="1"/>
</dbReference>
<dbReference type="EMBL" id="VYXH01012167">
    <property type="protein sequence ID" value="NWQ98044.1"/>
    <property type="molecule type" value="Genomic_DNA"/>
</dbReference>
<sequence length="268" mass="29519">MTLPTGVSTFLLECLDVDSTADYNTGASDSLNSCPSPETFRDDVSEERHTFYFEDSGKYKNSTLLDSSKAVTIDKIPQISNLSAILEPVLDNCQDGYTRRKRPSNCNYSSSALNISTTVAGKKVCKITAARERTPDLKTGMRCSSPLGPERKPDNQTAKPKRLKCKTKEKRSNTLEEGTSSFIQLDAPGNTPAKSVGLTGEVLPSKQTDAVVPLCGRQEICSIVRTSPCQRPLRLHQIPVNTKAFRLPEGVPEDTITSTKNWIYCKHR</sequence>
<gene>
    <name evidence="2" type="primary">Meikin</name>
    <name evidence="2" type="ORF">BURBIS_R03518</name>
</gene>
<evidence type="ECO:0000313" key="3">
    <source>
        <dbReference type="Proteomes" id="UP000574691"/>
    </source>
</evidence>
<dbReference type="GO" id="GO:0010789">
    <property type="term" value="P:meiotic sister chromatid cohesion involved in meiosis I"/>
    <property type="evidence" value="ECO:0007669"/>
    <property type="project" value="TreeGrafter"/>
</dbReference>
<dbReference type="Proteomes" id="UP000574691">
    <property type="component" value="Unassembled WGS sequence"/>
</dbReference>
<dbReference type="GO" id="GO:0000776">
    <property type="term" value="C:kinetochore"/>
    <property type="evidence" value="ECO:0007669"/>
    <property type="project" value="InterPro"/>
</dbReference>
<accession>A0A7K4TIU9</accession>
<keyword evidence="3" id="KW-1185">Reference proteome</keyword>